<keyword evidence="4" id="KW-1185">Reference proteome</keyword>
<dbReference type="Gene3D" id="3.40.50.720">
    <property type="entry name" value="NAD(P)-binding Rossmann-like Domain"/>
    <property type="match status" value="1"/>
</dbReference>
<dbReference type="InterPro" id="IPR050177">
    <property type="entry name" value="Lipid_A_modif_metabolic_enz"/>
</dbReference>
<dbReference type="PANTHER" id="PTHR43245:SF13">
    <property type="entry name" value="UDP-D-APIOSE_UDP-D-XYLOSE SYNTHASE 2"/>
    <property type="match status" value="1"/>
</dbReference>
<protein>
    <submittedName>
        <fullName evidence="3">NAD(P)H-binding protein</fullName>
    </submittedName>
</protein>
<dbReference type="InterPro" id="IPR036291">
    <property type="entry name" value="NAD(P)-bd_dom_sf"/>
</dbReference>
<feature type="region of interest" description="Disordered" evidence="1">
    <location>
        <begin position="104"/>
        <end position="133"/>
    </location>
</feature>
<evidence type="ECO:0000259" key="2">
    <source>
        <dbReference type="Pfam" id="PF01370"/>
    </source>
</evidence>
<evidence type="ECO:0000313" key="4">
    <source>
        <dbReference type="Proteomes" id="UP001501447"/>
    </source>
</evidence>
<dbReference type="Proteomes" id="UP001501447">
    <property type="component" value="Unassembled WGS sequence"/>
</dbReference>
<dbReference type="SUPFAM" id="SSF51735">
    <property type="entry name" value="NAD(P)-binding Rossmann-fold domains"/>
    <property type="match status" value="1"/>
</dbReference>
<evidence type="ECO:0000313" key="3">
    <source>
        <dbReference type="EMBL" id="GAA2620917.1"/>
    </source>
</evidence>
<organism evidence="3 4">
    <name type="scientific">Streptomyces axinellae</name>
    <dbReference type="NCBI Taxonomy" id="552788"/>
    <lineage>
        <taxon>Bacteria</taxon>
        <taxon>Bacillati</taxon>
        <taxon>Actinomycetota</taxon>
        <taxon>Actinomycetes</taxon>
        <taxon>Kitasatosporales</taxon>
        <taxon>Streptomycetaceae</taxon>
        <taxon>Streptomyces</taxon>
    </lineage>
</organism>
<sequence>MLGATGQIGRAAVRSLARDGWEVTAASRTGGGDESWPGDVRTAALDRNEEGALAAEVGDGFELLLDVTAMTRAHSSQLAGLADRVGSAVVLSSAAVYVDERGRGFGTQSEPDGYPRYPVPVTESQPTVEPDDRPGARKVLLEQELLALGTRMPVTVLRPAAVWGPHCRTPRELYFVKRWLDGRRVRVLAHRGESRFHPAHVENIAELVRLAARQPGSRILNAADPEPPTVSAMAEALDAVLGWECETVLLEGSPPQGEPTVGRTPWSLPHPMVLDMSAAERELGYRAVITYEEALPETATWLAGRTRGRDWREAFPEMAAAYDPMGDLFDYGAEDRWLAGRGA</sequence>
<dbReference type="PANTHER" id="PTHR43245">
    <property type="entry name" value="BIFUNCTIONAL POLYMYXIN RESISTANCE PROTEIN ARNA"/>
    <property type="match status" value="1"/>
</dbReference>
<dbReference type="Pfam" id="PF01370">
    <property type="entry name" value="Epimerase"/>
    <property type="match status" value="1"/>
</dbReference>
<evidence type="ECO:0000256" key="1">
    <source>
        <dbReference type="SAM" id="MobiDB-lite"/>
    </source>
</evidence>
<comment type="caution">
    <text evidence="3">The sequence shown here is derived from an EMBL/GenBank/DDBJ whole genome shotgun (WGS) entry which is preliminary data.</text>
</comment>
<name>A0ABP6CQW3_9ACTN</name>
<dbReference type="EMBL" id="BAAARJ010000012">
    <property type="protein sequence ID" value="GAA2620917.1"/>
    <property type="molecule type" value="Genomic_DNA"/>
</dbReference>
<dbReference type="InterPro" id="IPR001509">
    <property type="entry name" value="Epimerase_deHydtase"/>
</dbReference>
<proteinExistence type="predicted"/>
<accession>A0ABP6CQW3</accession>
<gene>
    <name evidence="3" type="ORF">GCM10009863_38710</name>
</gene>
<feature type="domain" description="NAD-dependent epimerase/dehydratase" evidence="2">
    <location>
        <begin position="2"/>
        <end position="221"/>
    </location>
</feature>
<reference evidence="4" key="1">
    <citation type="journal article" date="2019" name="Int. J. Syst. Evol. Microbiol.">
        <title>The Global Catalogue of Microorganisms (GCM) 10K type strain sequencing project: providing services to taxonomists for standard genome sequencing and annotation.</title>
        <authorList>
            <consortium name="The Broad Institute Genomics Platform"/>
            <consortium name="The Broad Institute Genome Sequencing Center for Infectious Disease"/>
            <person name="Wu L."/>
            <person name="Ma J."/>
        </authorList>
    </citation>
    <scope>NUCLEOTIDE SEQUENCE [LARGE SCALE GENOMIC DNA]</scope>
    <source>
        <strain evidence="4">JCM 16373</strain>
    </source>
</reference>